<keyword evidence="4" id="KW-0326">Glycosidase</keyword>
<dbReference type="InterPro" id="IPR000757">
    <property type="entry name" value="Beta-glucanase-like"/>
</dbReference>
<gene>
    <name evidence="4" type="primary">porB_1</name>
    <name evidence="4" type="ORF">CA13_50880</name>
</gene>
<keyword evidence="4" id="KW-0378">Hydrolase</keyword>
<dbReference type="GO" id="GO:0005975">
    <property type="term" value="P:carbohydrate metabolic process"/>
    <property type="evidence" value="ECO:0007669"/>
    <property type="project" value="InterPro"/>
</dbReference>
<dbReference type="SUPFAM" id="SSF49899">
    <property type="entry name" value="Concanavalin A-like lectins/glucanases"/>
    <property type="match status" value="1"/>
</dbReference>
<comment type="caution">
    <text evidence="4">The sequence shown here is derived from an EMBL/GenBank/DDBJ whole genome shotgun (WGS) entry which is preliminary data.</text>
</comment>
<proteinExistence type="inferred from homology"/>
<keyword evidence="2" id="KW-0472">Membrane</keyword>
<dbReference type="InterPro" id="IPR013320">
    <property type="entry name" value="ConA-like_dom_sf"/>
</dbReference>
<evidence type="ECO:0000259" key="3">
    <source>
        <dbReference type="PROSITE" id="PS51762"/>
    </source>
</evidence>
<dbReference type="EMBL" id="SJPJ01000001">
    <property type="protein sequence ID" value="TWT83621.1"/>
    <property type="molecule type" value="Genomic_DNA"/>
</dbReference>
<dbReference type="Proteomes" id="UP000315010">
    <property type="component" value="Unassembled WGS sequence"/>
</dbReference>
<dbReference type="PROSITE" id="PS51762">
    <property type="entry name" value="GH16_2"/>
    <property type="match status" value="1"/>
</dbReference>
<evidence type="ECO:0000313" key="4">
    <source>
        <dbReference type="EMBL" id="TWT83621.1"/>
    </source>
</evidence>
<protein>
    <submittedName>
        <fullName evidence="4">Beta-porphyranase B</fullName>
        <ecNumber evidence="4">3.2.1.178</ecNumber>
    </submittedName>
</protein>
<feature type="transmembrane region" description="Helical" evidence="2">
    <location>
        <begin position="88"/>
        <end position="107"/>
    </location>
</feature>
<reference evidence="4 5" key="1">
    <citation type="submission" date="2019-02" db="EMBL/GenBank/DDBJ databases">
        <title>Deep-cultivation of Planctomycetes and their phenomic and genomic characterization uncovers novel biology.</title>
        <authorList>
            <person name="Wiegand S."/>
            <person name="Jogler M."/>
            <person name="Boedeker C."/>
            <person name="Pinto D."/>
            <person name="Vollmers J."/>
            <person name="Rivas-Marin E."/>
            <person name="Kohn T."/>
            <person name="Peeters S.H."/>
            <person name="Heuer A."/>
            <person name="Rast P."/>
            <person name="Oberbeckmann S."/>
            <person name="Bunk B."/>
            <person name="Jeske O."/>
            <person name="Meyerdierks A."/>
            <person name="Storesund J.E."/>
            <person name="Kallscheuer N."/>
            <person name="Luecker S."/>
            <person name="Lage O.M."/>
            <person name="Pohl T."/>
            <person name="Merkel B.J."/>
            <person name="Hornburger P."/>
            <person name="Mueller R.-W."/>
            <person name="Bruemmer F."/>
            <person name="Labrenz M."/>
            <person name="Spormann A.M."/>
            <person name="Op Den Camp H."/>
            <person name="Overmann J."/>
            <person name="Amann R."/>
            <person name="Jetten M.S.M."/>
            <person name="Mascher T."/>
            <person name="Medema M.H."/>
            <person name="Devos D.P."/>
            <person name="Kaster A.-K."/>
            <person name="Ovreas L."/>
            <person name="Rohde M."/>
            <person name="Galperin M.Y."/>
            <person name="Jogler C."/>
        </authorList>
    </citation>
    <scope>NUCLEOTIDE SEQUENCE [LARGE SCALE GENOMIC DNA]</scope>
    <source>
        <strain evidence="4 5">CA13</strain>
    </source>
</reference>
<name>A0A5C5Z9Z5_9BACT</name>
<accession>A0A5C5Z9Z5</accession>
<dbReference type="Gene3D" id="2.60.120.200">
    <property type="match status" value="1"/>
</dbReference>
<organism evidence="4 5">
    <name type="scientific">Novipirellula herctigrandis</name>
    <dbReference type="NCBI Taxonomy" id="2527986"/>
    <lineage>
        <taxon>Bacteria</taxon>
        <taxon>Pseudomonadati</taxon>
        <taxon>Planctomycetota</taxon>
        <taxon>Planctomycetia</taxon>
        <taxon>Pirellulales</taxon>
        <taxon>Pirellulaceae</taxon>
        <taxon>Novipirellula</taxon>
    </lineage>
</organism>
<dbReference type="GO" id="GO:0004553">
    <property type="term" value="F:hydrolase activity, hydrolyzing O-glycosyl compounds"/>
    <property type="evidence" value="ECO:0007669"/>
    <property type="project" value="InterPro"/>
</dbReference>
<feature type="domain" description="GH16" evidence="3">
    <location>
        <begin position="111"/>
        <end position="374"/>
    </location>
</feature>
<dbReference type="EC" id="3.2.1.178" evidence="4"/>
<keyword evidence="5" id="KW-1185">Reference proteome</keyword>
<dbReference type="AlphaFoldDB" id="A0A5C5Z9Z5"/>
<keyword evidence="2" id="KW-0812">Transmembrane</keyword>
<evidence type="ECO:0000256" key="1">
    <source>
        <dbReference type="ARBA" id="ARBA00006865"/>
    </source>
</evidence>
<comment type="similarity">
    <text evidence="1">Belongs to the glycosyl hydrolase 16 family.</text>
</comment>
<evidence type="ECO:0000256" key="2">
    <source>
        <dbReference type="SAM" id="Phobius"/>
    </source>
</evidence>
<evidence type="ECO:0000313" key="5">
    <source>
        <dbReference type="Proteomes" id="UP000315010"/>
    </source>
</evidence>
<sequence>MAKAKNGIAKRSFVVELNFVLSRNDPYHMIFNHVIRPRIMAFVLVSECRKDAWRYFRAVAGIFSVSERLLILRTVFLLQLFFPRRLGIMKTVISALLFLVCSTVAYAEPFFVAGQDPKPAGKVWKPVGDLSDEFDGTSLDASKWQSEPVGNGWVWVGRPPALFKASNVVLEDGKMSVTVGKLDIPVVIKGNTFTHQGAIVRSLHPGHVGWYFECKMKANQTEMSSTFWLMTKGNTKKRLELDIQECVGRTSDKTEKWGKNWDQIFHSNAIHRTNQYNPKKVQLQGQKRTETKNSERFYVYGAWWKSPEEIRFYLDGKYAYSIHPSVEWDVPAFIQMAIETYSWNPLPDDGGLVESGTREQRTTQYEWVRTWKLE</sequence>
<keyword evidence="2" id="KW-1133">Transmembrane helix</keyword>